<gene>
    <name evidence="5" type="primary">vapC</name>
    <name evidence="7" type="ORF">BD01_0637</name>
</gene>
<evidence type="ECO:0000313" key="8">
    <source>
        <dbReference type="Proteomes" id="UP000019434"/>
    </source>
</evidence>
<dbReference type="GO" id="GO:0016787">
    <property type="term" value="F:hydrolase activity"/>
    <property type="evidence" value="ECO:0007669"/>
    <property type="project" value="UniProtKB-KW"/>
</dbReference>
<dbReference type="HOGENOM" id="CLU_134210_1_0_2"/>
<keyword evidence="5" id="KW-0800">Toxin</keyword>
<dbReference type="SUPFAM" id="SSF88723">
    <property type="entry name" value="PIN domain-like"/>
    <property type="match status" value="1"/>
</dbReference>
<comment type="cofactor">
    <cofactor evidence="5">
        <name>Mg(2+)</name>
        <dbReference type="ChEBI" id="CHEBI:18420"/>
    </cofactor>
</comment>
<dbReference type="GeneID" id="32205241"/>
<keyword evidence="8" id="KW-1185">Reference proteome</keyword>
<accession>W8P4A5</accession>
<sequence length="150" mass="17154">MIYVDSNVFYNYLFETSLTERAFQVLEKNRGMLATSFSTVEEATYVVLRKFLSEKAGIRNRYDAKRYLKTREGRALIDEAFTSVLALIFQYDVELVEDATSLGLVQSYAVKYGLMPRDAQIVATCLLNGIKKIATFDNDFDDVDELSVIR</sequence>
<protein>
    <recommendedName>
        <fullName evidence="5">Ribonuclease VapC</fullName>
        <shortName evidence="5">RNase VapC</shortName>
        <ecNumber evidence="5">3.1.-.-</ecNumber>
    </recommendedName>
    <alternativeName>
        <fullName evidence="5">Putative toxin VapC</fullName>
    </alternativeName>
</protein>
<proteinExistence type="inferred from homology"/>
<keyword evidence="2 5" id="KW-0540">Nuclease</keyword>
<dbReference type="STRING" id="195522.BD01_0637"/>
<dbReference type="eggNOG" id="arCOG00711">
    <property type="taxonomic scope" value="Archaea"/>
</dbReference>
<dbReference type="AlphaFoldDB" id="W8P4A5"/>
<evidence type="ECO:0000256" key="3">
    <source>
        <dbReference type="ARBA" id="ARBA00022723"/>
    </source>
</evidence>
<keyword evidence="5" id="KW-0460">Magnesium</keyword>
<dbReference type="PANTHER" id="PTHR39677">
    <property type="entry name" value="RIBONUCLEASE VAPC6"/>
    <property type="match status" value="1"/>
</dbReference>
<feature type="binding site" evidence="5">
    <location>
        <position position="5"/>
    </location>
    <ligand>
        <name>Mg(2+)</name>
        <dbReference type="ChEBI" id="CHEBI:18420"/>
    </ligand>
</feature>
<dbReference type="GO" id="GO:0000287">
    <property type="term" value="F:magnesium ion binding"/>
    <property type="evidence" value="ECO:0007669"/>
    <property type="project" value="UniProtKB-UniRule"/>
</dbReference>
<comment type="function">
    <text evidence="5">Toxic component of a toxin-antitoxin (TA) system. An RNase.</text>
</comment>
<evidence type="ECO:0000256" key="5">
    <source>
        <dbReference type="HAMAP-Rule" id="MF_00265"/>
    </source>
</evidence>
<evidence type="ECO:0000313" key="7">
    <source>
        <dbReference type="EMBL" id="AHL22260.1"/>
    </source>
</evidence>
<comment type="similarity">
    <text evidence="5">Belongs to the PINc/VapC protein family.</text>
</comment>
<evidence type="ECO:0000259" key="6">
    <source>
        <dbReference type="SMART" id="SM00670"/>
    </source>
</evidence>
<dbReference type="InterPro" id="IPR029060">
    <property type="entry name" value="PIN-like_dom_sf"/>
</dbReference>
<dbReference type="EC" id="3.1.-.-" evidence="5"/>
<dbReference type="SMART" id="SM00670">
    <property type="entry name" value="PINc"/>
    <property type="match status" value="1"/>
</dbReference>
<dbReference type="Proteomes" id="UP000019434">
    <property type="component" value="Chromosome"/>
</dbReference>
<dbReference type="PANTHER" id="PTHR39677:SF4">
    <property type="entry name" value="RIBONUCLEASE VAPC6"/>
    <property type="match status" value="1"/>
</dbReference>
<keyword evidence="3 5" id="KW-0479">Metal-binding</keyword>
<dbReference type="KEGG" id="tnu:BD01_0637"/>
<evidence type="ECO:0000256" key="4">
    <source>
        <dbReference type="ARBA" id="ARBA00022801"/>
    </source>
</evidence>
<evidence type="ECO:0000256" key="1">
    <source>
        <dbReference type="ARBA" id="ARBA00022649"/>
    </source>
</evidence>
<dbReference type="OrthoDB" id="21406at2157"/>
<reference evidence="7 8" key="1">
    <citation type="submission" date="2014-02" db="EMBL/GenBank/DDBJ databases">
        <title>Genome Sequence of an Hyperthermophilic Archaeon, Thermococcus nautili 30-1, producing viral vesicles.</title>
        <authorList>
            <person name="Oberto J."/>
            <person name="Gaudin M."/>
            <person name="Cossu M."/>
            <person name="Gorlas A."/>
            <person name="Slesarev A."/>
            <person name="Marguet E."/>
            <person name="Forterre P."/>
        </authorList>
    </citation>
    <scope>NUCLEOTIDE SEQUENCE [LARGE SCALE GENOMIC DNA]</scope>
    <source>
        <strain evidence="7 8">30-1</strain>
    </source>
</reference>
<dbReference type="EMBL" id="CP007264">
    <property type="protein sequence ID" value="AHL22260.1"/>
    <property type="molecule type" value="Genomic_DNA"/>
</dbReference>
<organism evidence="7 8">
    <name type="scientific">Thermococcus nautili</name>
    <dbReference type="NCBI Taxonomy" id="195522"/>
    <lineage>
        <taxon>Archaea</taxon>
        <taxon>Methanobacteriati</taxon>
        <taxon>Methanobacteriota</taxon>
        <taxon>Thermococci</taxon>
        <taxon>Thermococcales</taxon>
        <taxon>Thermococcaceae</taxon>
        <taxon>Thermococcus</taxon>
    </lineage>
</organism>
<feature type="domain" description="PIN" evidence="6">
    <location>
        <begin position="1"/>
        <end position="142"/>
    </location>
</feature>
<name>W8P4A5_9EURY</name>
<evidence type="ECO:0000256" key="2">
    <source>
        <dbReference type="ARBA" id="ARBA00022722"/>
    </source>
</evidence>
<dbReference type="Gene3D" id="3.40.50.1010">
    <property type="entry name" value="5'-nuclease"/>
    <property type="match status" value="1"/>
</dbReference>
<keyword evidence="1 5" id="KW-1277">Toxin-antitoxin system</keyword>
<dbReference type="RefSeq" id="WP_084606311.1">
    <property type="nucleotide sequence ID" value="NZ_CP007264.1"/>
</dbReference>
<dbReference type="GO" id="GO:0090729">
    <property type="term" value="F:toxin activity"/>
    <property type="evidence" value="ECO:0007669"/>
    <property type="project" value="UniProtKB-KW"/>
</dbReference>
<dbReference type="InterPro" id="IPR002716">
    <property type="entry name" value="PIN_dom"/>
</dbReference>
<keyword evidence="4 5" id="KW-0378">Hydrolase</keyword>
<dbReference type="Pfam" id="PF01850">
    <property type="entry name" value="PIN"/>
    <property type="match status" value="1"/>
</dbReference>
<feature type="binding site" evidence="5">
    <location>
        <position position="118"/>
    </location>
    <ligand>
        <name>Mg(2+)</name>
        <dbReference type="ChEBI" id="CHEBI:18420"/>
    </ligand>
</feature>
<dbReference type="HAMAP" id="MF_00265">
    <property type="entry name" value="VapC_Nob1"/>
    <property type="match status" value="1"/>
</dbReference>
<dbReference type="InterPro" id="IPR022907">
    <property type="entry name" value="VapC_family"/>
</dbReference>
<dbReference type="GO" id="GO:0004540">
    <property type="term" value="F:RNA nuclease activity"/>
    <property type="evidence" value="ECO:0007669"/>
    <property type="project" value="InterPro"/>
</dbReference>